<feature type="region of interest" description="Disordered" evidence="1">
    <location>
        <begin position="74"/>
        <end position="95"/>
    </location>
</feature>
<evidence type="ECO:0000313" key="5">
    <source>
        <dbReference type="Proteomes" id="UP000325313"/>
    </source>
</evidence>
<reference evidence="4 5" key="1">
    <citation type="submission" date="2019-05" db="EMBL/GenBank/DDBJ databases">
        <title>Emergence of the Ug99 lineage of the wheat stem rust pathogen through somatic hybridization.</title>
        <authorList>
            <person name="Li F."/>
            <person name="Upadhyaya N.M."/>
            <person name="Sperschneider J."/>
            <person name="Matny O."/>
            <person name="Nguyen-Phuc H."/>
            <person name="Mago R."/>
            <person name="Raley C."/>
            <person name="Miller M.E."/>
            <person name="Silverstein K.A.T."/>
            <person name="Henningsen E."/>
            <person name="Hirsch C.D."/>
            <person name="Visser B."/>
            <person name="Pretorius Z.A."/>
            <person name="Steffenson B.J."/>
            <person name="Schwessinger B."/>
            <person name="Dodds P.N."/>
            <person name="Figueroa M."/>
        </authorList>
    </citation>
    <scope>NUCLEOTIDE SEQUENCE [LARGE SCALE GENOMIC DNA]</scope>
    <source>
        <strain evidence="2">21-0</strain>
        <strain evidence="3 5">Ug99</strain>
    </source>
</reference>
<dbReference type="EMBL" id="VSWC01000131">
    <property type="protein sequence ID" value="KAA1081296.1"/>
    <property type="molecule type" value="Genomic_DNA"/>
</dbReference>
<evidence type="ECO:0000313" key="2">
    <source>
        <dbReference type="EMBL" id="KAA1081296.1"/>
    </source>
</evidence>
<dbReference type="Proteomes" id="UP000325313">
    <property type="component" value="Unassembled WGS sequence"/>
</dbReference>
<gene>
    <name evidence="2" type="ORF">PGT21_033296</name>
    <name evidence="3" type="ORF">PGTUg99_017174</name>
</gene>
<dbReference type="Proteomes" id="UP000324748">
    <property type="component" value="Unassembled WGS sequence"/>
</dbReference>
<proteinExistence type="predicted"/>
<comment type="caution">
    <text evidence="2">The sequence shown here is derived from an EMBL/GenBank/DDBJ whole genome shotgun (WGS) entry which is preliminary data.</text>
</comment>
<evidence type="ECO:0000256" key="1">
    <source>
        <dbReference type="SAM" id="MobiDB-lite"/>
    </source>
</evidence>
<dbReference type="AlphaFoldDB" id="A0A5B0MYF3"/>
<protein>
    <submittedName>
        <fullName evidence="2">Uncharacterized protein</fullName>
    </submittedName>
</protein>
<dbReference type="EMBL" id="VDEP01000111">
    <property type="protein sequence ID" value="KAA1130245.1"/>
    <property type="molecule type" value="Genomic_DNA"/>
</dbReference>
<evidence type="ECO:0000313" key="4">
    <source>
        <dbReference type="Proteomes" id="UP000324748"/>
    </source>
</evidence>
<accession>A0A5B0MYF3</accession>
<name>A0A5B0MYF3_PUCGR</name>
<sequence length="122" mass="13186">MQRDLISTSSKFEHLSVCSQLKHSDMVPFQPELNEASFQREPSDQSSWSCGVPCLPEDGEDRPAPARVVVGLMVTSDPGGSGSGGGRPTELLSNGRRSFRSCNTISVRVVAASSETPKHYTF</sequence>
<evidence type="ECO:0000313" key="3">
    <source>
        <dbReference type="EMBL" id="KAA1130245.1"/>
    </source>
</evidence>
<keyword evidence="4" id="KW-1185">Reference proteome</keyword>
<organism evidence="2 4">
    <name type="scientific">Puccinia graminis f. sp. tritici</name>
    <dbReference type="NCBI Taxonomy" id="56615"/>
    <lineage>
        <taxon>Eukaryota</taxon>
        <taxon>Fungi</taxon>
        <taxon>Dikarya</taxon>
        <taxon>Basidiomycota</taxon>
        <taxon>Pucciniomycotina</taxon>
        <taxon>Pucciniomycetes</taxon>
        <taxon>Pucciniales</taxon>
        <taxon>Pucciniaceae</taxon>
        <taxon>Puccinia</taxon>
    </lineage>
</organism>